<dbReference type="AlphaFoldDB" id="A0A0A2GWT8"/>
<sequence length="292" mass="33602">MLSILIPTYNTGITALVTSLLDQTREAGVVYELIFCDDASTLYQEQNSALTAQPNVRTLKNESNLGRTATRSKLAKSAQYNWLLFLDADVLIDNDQFIKNYLTALQSDSSIIVGGTSYVNIPPKNKELRWKYGINREAKNAELRMENPSYIISQNILVKKEVFINLNIVESRRYGLDNIFSYQVYHQKITVLHIDNPIVHTGLEDNLIFLDKSLQAIDTLIHYEHSGSISRNFTSLQQAYQKLRKLRLDFVYPTIFSLFKLGIQNNIVSNRPSLFLFDLFRLNYYIKSRKNA</sequence>
<reference evidence="2 3" key="1">
    <citation type="submission" date="2014-10" db="EMBL/GenBank/DDBJ databases">
        <title>Draft genome sequence of the proteorhodopsin-containing marine bacterium Dokdonia donghaensis.</title>
        <authorList>
            <person name="Gomez-Consarnau L."/>
            <person name="Gonzalez J.M."/>
            <person name="Riedel T."/>
            <person name="Jaenicke S."/>
            <person name="Wagner-Doebler I."/>
            <person name="Fuhrman J.A."/>
        </authorList>
    </citation>
    <scope>NUCLEOTIDE SEQUENCE [LARGE SCALE GENOMIC DNA]</scope>
    <source>
        <strain evidence="2 3">DSW-1</strain>
    </source>
</reference>
<evidence type="ECO:0000313" key="2">
    <source>
        <dbReference type="EMBL" id="KGO07739.1"/>
    </source>
</evidence>
<dbReference type="PANTHER" id="PTHR22916">
    <property type="entry name" value="GLYCOSYLTRANSFERASE"/>
    <property type="match status" value="1"/>
</dbReference>
<accession>A0A0A2GWT8</accession>
<proteinExistence type="predicted"/>
<dbReference type="CDD" id="cd00761">
    <property type="entry name" value="Glyco_tranf_GTA_type"/>
    <property type="match status" value="1"/>
</dbReference>
<dbReference type="Proteomes" id="UP000030140">
    <property type="component" value="Unassembled WGS sequence"/>
</dbReference>
<name>A0A0A2GWT8_9FLAO</name>
<dbReference type="RefSeq" id="WP_035328120.1">
    <property type="nucleotide sequence ID" value="NZ_CP015125.1"/>
</dbReference>
<dbReference type="InterPro" id="IPR001173">
    <property type="entry name" value="Glyco_trans_2-like"/>
</dbReference>
<dbReference type="InterPro" id="IPR029044">
    <property type="entry name" value="Nucleotide-diphossugar_trans"/>
</dbReference>
<gene>
    <name evidence="2" type="ORF">NV36_13430</name>
</gene>
<dbReference type="GO" id="GO:0016758">
    <property type="term" value="F:hexosyltransferase activity"/>
    <property type="evidence" value="ECO:0007669"/>
    <property type="project" value="UniProtKB-ARBA"/>
</dbReference>
<dbReference type="KEGG" id="ddo:I597_1567"/>
<evidence type="ECO:0000259" key="1">
    <source>
        <dbReference type="Pfam" id="PF00535"/>
    </source>
</evidence>
<keyword evidence="3" id="KW-1185">Reference proteome</keyword>
<organism evidence="2 3">
    <name type="scientific">Dokdonia donghaensis DSW-1</name>
    <dbReference type="NCBI Taxonomy" id="1300343"/>
    <lineage>
        <taxon>Bacteria</taxon>
        <taxon>Pseudomonadati</taxon>
        <taxon>Bacteroidota</taxon>
        <taxon>Flavobacteriia</taxon>
        <taxon>Flavobacteriales</taxon>
        <taxon>Flavobacteriaceae</taxon>
        <taxon>Dokdonia</taxon>
    </lineage>
</organism>
<evidence type="ECO:0000313" key="3">
    <source>
        <dbReference type="Proteomes" id="UP000030140"/>
    </source>
</evidence>
<dbReference type="Gene3D" id="3.90.550.10">
    <property type="entry name" value="Spore Coat Polysaccharide Biosynthesis Protein SpsA, Chain A"/>
    <property type="match status" value="1"/>
</dbReference>
<feature type="domain" description="Glycosyltransferase 2-like" evidence="1">
    <location>
        <begin position="3"/>
        <end position="163"/>
    </location>
</feature>
<protein>
    <recommendedName>
        <fullName evidence="1">Glycosyltransferase 2-like domain-containing protein</fullName>
    </recommendedName>
</protein>
<dbReference type="Pfam" id="PF00535">
    <property type="entry name" value="Glycos_transf_2"/>
    <property type="match status" value="1"/>
</dbReference>
<dbReference type="PATRIC" id="fig|1300343.5.peg.1577"/>
<dbReference type="PANTHER" id="PTHR22916:SF3">
    <property type="entry name" value="UDP-GLCNAC:BETAGAL BETA-1,3-N-ACETYLGLUCOSAMINYLTRANSFERASE-LIKE PROTEIN 1"/>
    <property type="match status" value="1"/>
</dbReference>
<dbReference type="OrthoDB" id="761861at2"/>
<comment type="caution">
    <text evidence="2">The sequence shown here is derived from an EMBL/GenBank/DDBJ whole genome shotgun (WGS) entry which is preliminary data.</text>
</comment>
<dbReference type="SUPFAM" id="SSF53448">
    <property type="entry name" value="Nucleotide-diphospho-sugar transferases"/>
    <property type="match status" value="1"/>
</dbReference>
<dbReference type="EMBL" id="JSAQ01000001">
    <property type="protein sequence ID" value="KGO07739.1"/>
    <property type="molecule type" value="Genomic_DNA"/>
</dbReference>